<evidence type="ECO:0000313" key="1">
    <source>
        <dbReference type="EMBL" id="TSB02208.1"/>
    </source>
</evidence>
<dbReference type="GO" id="GO:0016874">
    <property type="term" value="F:ligase activity"/>
    <property type="evidence" value="ECO:0007669"/>
    <property type="project" value="UniProtKB-KW"/>
</dbReference>
<dbReference type="RefSeq" id="WP_143777426.1">
    <property type="nucleotide sequence ID" value="NZ_VKKU01000002.1"/>
</dbReference>
<dbReference type="Proteomes" id="UP000320160">
    <property type="component" value="Unassembled WGS sequence"/>
</dbReference>
<organism evidence="1 2">
    <name type="scientific">Sphingorhabdus contaminans</name>
    <dbReference type="NCBI Taxonomy" id="1343899"/>
    <lineage>
        <taxon>Bacteria</taxon>
        <taxon>Pseudomonadati</taxon>
        <taxon>Pseudomonadota</taxon>
        <taxon>Alphaproteobacteria</taxon>
        <taxon>Sphingomonadales</taxon>
        <taxon>Sphingomonadaceae</taxon>
        <taxon>Sphingorhabdus</taxon>
    </lineage>
</organism>
<keyword evidence="2" id="KW-1185">Reference proteome</keyword>
<gene>
    <name evidence="1" type="ORF">FOM92_13950</name>
</gene>
<evidence type="ECO:0000313" key="2">
    <source>
        <dbReference type="Proteomes" id="UP000320160"/>
    </source>
</evidence>
<dbReference type="AlphaFoldDB" id="A0A553WBY3"/>
<sequence>MNSIVSQPDFNDPVQAMPPFGDGPPLSHFEFWPAWKFYAPVWCWIGCQMIRYRSLRAPLAANPGFPAGGLVGERKSELFAKLRGPERKLLPDYIVIRRLDRDMDTQWPAIMTMIETAGLDYPLVAKPDIGCRGAGVRPVRSAEELRRYIEAFPKGEKLIVQHMVDEAGEAGVFYVREPGAKMGEILSLTLKYFPEVTGDGHSTLRQLIMADPRAGAIQHLYTSRFGDELDRVIPMGETKRLIFSGSHSKGAIFRNGNIYITEAMRARFDAIADAIDGFHFGRFDVRFADFKAFQRGEDFAIIEFNGAGAEMTHIWDSRMSLFDAWATLFRQYSLLFKLGAANRRRGVRPESWRNFFRLWQREKSLVKRYPHTG</sequence>
<keyword evidence="1" id="KW-0436">Ligase</keyword>
<name>A0A553WBY3_9SPHN</name>
<comment type="caution">
    <text evidence="1">The sequence shown here is derived from an EMBL/GenBank/DDBJ whole genome shotgun (WGS) entry which is preliminary data.</text>
</comment>
<dbReference type="EMBL" id="VKKU01000002">
    <property type="protein sequence ID" value="TSB02208.1"/>
    <property type="molecule type" value="Genomic_DNA"/>
</dbReference>
<dbReference type="OrthoDB" id="9775266at2"/>
<protein>
    <submittedName>
        <fullName evidence="1">D-alanine--D-alanine ligase</fullName>
    </submittedName>
</protein>
<dbReference type="SUPFAM" id="SSF56059">
    <property type="entry name" value="Glutathione synthetase ATP-binding domain-like"/>
    <property type="match status" value="1"/>
</dbReference>
<accession>A0A553WBY3</accession>
<proteinExistence type="predicted"/>
<reference evidence="1 2" key="1">
    <citation type="submission" date="2019-07" db="EMBL/GenBank/DDBJ databases">
        <authorList>
            <person name="Park M."/>
        </authorList>
    </citation>
    <scope>NUCLEOTIDE SEQUENCE [LARGE SCALE GENOMIC DNA]</scope>
    <source>
        <strain evidence="1 2">KCTC32445</strain>
    </source>
</reference>